<dbReference type="PRINTS" id="PR00463">
    <property type="entry name" value="EP450I"/>
</dbReference>
<keyword evidence="6 8" id="KW-0408">Iron</keyword>
<dbReference type="PANTHER" id="PTHR24287:SF1">
    <property type="entry name" value="P450, PUTATIVE (EUROFUNG)-RELATED"/>
    <property type="match status" value="1"/>
</dbReference>
<comment type="caution">
    <text evidence="11">The sequence shown here is derived from an EMBL/GenBank/DDBJ whole genome shotgun (WGS) entry which is preliminary data.</text>
</comment>
<gene>
    <name evidence="11" type="ORF">IW261DRAFT_165695</name>
</gene>
<evidence type="ECO:0000313" key="11">
    <source>
        <dbReference type="EMBL" id="KAK0479172.1"/>
    </source>
</evidence>
<keyword evidence="5 9" id="KW-0560">Oxidoreductase</keyword>
<keyword evidence="10" id="KW-0472">Membrane</keyword>
<dbReference type="EMBL" id="JAUEPR010000012">
    <property type="protein sequence ID" value="KAK0479172.1"/>
    <property type="molecule type" value="Genomic_DNA"/>
</dbReference>
<evidence type="ECO:0000256" key="1">
    <source>
        <dbReference type="ARBA" id="ARBA00001971"/>
    </source>
</evidence>
<keyword evidence="12" id="KW-1185">Reference proteome</keyword>
<reference evidence="11" key="1">
    <citation type="submission" date="2023-06" db="EMBL/GenBank/DDBJ databases">
        <authorList>
            <consortium name="Lawrence Berkeley National Laboratory"/>
            <person name="Ahrendt S."/>
            <person name="Sahu N."/>
            <person name="Indic B."/>
            <person name="Wong-Bajracharya J."/>
            <person name="Merenyi Z."/>
            <person name="Ke H.-M."/>
            <person name="Monk M."/>
            <person name="Kocsube S."/>
            <person name="Drula E."/>
            <person name="Lipzen A."/>
            <person name="Balint B."/>
            <person name="Henrissat B."/>
            <person name="Andreopoulos B."/>
            <person name="Martin F.M."/>
            <person name="Harder C.B."/>
            <person name="Rigling D."/>
            <person name="Ford K.L."/>
            <person name="Foster G.D."/>
            <person name="Pangilinan J."/>
            <person name="Papanicolaou A."/>
            <person name="Barry K."/>
            <person name="LaButti K."/>
            <person name="Viragh M."/>
            <person name="Koriabine M."/>
            <person name="Yan M."/>
            <person name="Riley R."/>
            <person name="Champramary S."/>
            <person name="Plett K.L."/>
            <person name="Tsai I.J."/>
            <person name="Slot J."/>
            <person name="Sipos G."/>
            <person name="Plett J."/>
            <person name="Nagy L.G."/>
            <person name="Grigoriev I.V."/>
        </authorList>
    </citation>
    <scope>NUCLEOTIDE SEQUENCE</scope>
    <source>
        <strain evidence="11">ICMP 16352</strain>
    </source>
</reference>
<evidence type="ECO:0000256" key="2">
    <source>
        <dbReference type="ARBA" id="ARBA00010617"/>
    </source>
</evidence>
<dbReference type="PRINTS" id="PR00385">
    <property type="entry name" value="P450"/>
</dbReference>
<dbReference type="GO" id="GO:0005506">
    <property type="term" value="F:iron ion binding"/>
    <property type="evidence" value="ECO:0007669"/>
    <property type="project" value="InterPro"/>
</dbReference>
<dbReference type="Gene3D" id="1.10.630.10">
    <property type="entry name" value="Cytochrome P450"/>
    <property type="match status" value="1"/>
</dbReference>
<evidence type="ECO:0000256" key="4">
    <source>
        <dbReference type="ARBA" id="ARBA00022723"/>
    </source>
</evidence>
<evidence type="ECO:0000313" key="12">
    <source>
        <dbReference type="Proteomes" id="UP001175227"/>
    </source>
</evidence>
<name>A0AA39U7H8_9AGAR</name>
<evidence type="ECO:0000256" key="7">
    <source>
        <dbReference type="ARBA" id="ARBA00023033"/>
    </source>
</evidence>
<comment type="cofactor">
    <cofactor evidence="1 8">
        <name>heme</name>
        <dbReference type="ChEBI" id="CHEBI:30413"/>
    </cofactor>
</comment>
<dbReference type="GO" id="GO:0004497">
    <property type="term" value="F:monooxygenase activity"/>
    <property type="evidence" value="ECO:0007669"/>
    <property type="project" value="UniProtKB-KW"/>
</dbReference>
<evidence type="ECO:0000256" key="8">
    <source>
        <dbReference type="PIRSR" id="PIRSR602401-1"/>
    </source>
</evidence>
<proteinExistence type="inferred from homology"/>
<dbReference type="PROSITE" id="PS00086">
    <property type="entry name" value="CYTOCHROME_P450"/>
    <property type="match status" value="1"/>
</dbReference>
<dbReference type="InterPro" id="IPR017972">
    <property type="entry name" value="Cyt_P450_CS"/>
</dbReference>
<evidence type="ECO:0000256" key="6">
    <source>
        <dbReference type="ARBA" id="ARBA00023004"/>
    </source>
</evidence>
<evidence type="ECO:0000256" key="5">
    <source>
        <dbReference type="ARBA" id="ARBA00023002"/>
    </source>
</evidence>
<dbReference type="Pfam" id="PF00067">
    <property type="entry name" value="p450"/>
    <property type="match status" value="1"/>
</dbReference>
<keyword evidence="10" id="KW-1133">Transmembrane helix</keyword>
<evidence type="ECO:0000256" key="9">
    <source>
        <dbReference type="RuleBase" id="RU000461"/>
    </source>
</evidence>
<keyword evidence="4 8" id="KW-0479">Metal-binding</keyword>
<accession>A0AA39U7H8</accession>
<keyword evidence="3 8" id="KW-0349">Heme</keyword>
<evidence type="ECO:0000256" key="10">
    <source>
        <dbReference type="SAM" id="Phobius"/>
    </source>
</evidence>
<dbReference type="InterPro" id="IPR002401">
    <property type="entry name" value="Cyt_P450_E_grp-I"/>
</dbReference>
<feature type="binding site" description="axial binding residue" evidence="8">
    <location>
        <position position="512"/>
    </location>
    <ligand>
        <name>heme</name>
        <dbReference type="ChEBI" id="CHEBI:30413"/>
    </ligand>
    <ligandPart>
        <name>Fe</name>
        <dbReference type="ChEBI" id="CHEBI:18248"/>
    </ligandPart>
</feature>
<dbReference type="GO" id="GO:0020037">
    <property type="term" value="F:heme binding"/>
    <property type="evidence" value="ECO:0007669"/>
    <property type="project" value="InterPro"/>
</dbReference>
<feature type="transmembrane region" description="Helical" evidence="10">
    <location>
        <begin position="42"/>
        <end position="62"/>
    </location>
</feature>
<dbReference type="InterPro" id="IPR036396">
    <property type="entry name" value="Cyt_P450_sf"/>
</dbReference>
<organism evidence="11 12">
    <name type="scientific">Armillaria novae-zelandiae</name>
    <dbReference type="NCBI Taxonomy" id="153914"/>
    <lineage>
        <taxon>Eukaryota</taxon>
        <taxon>Fungi</taxon>
        <taxon>Dikarya</taxon>
        <taxon>Basidiomycota</taxon>
        <taxon>Agaricomycotina</taxon>
        <taxon>Agaricomycetes</taxon>
        <taxon>Agaricomycetidae</taxon>
        <taxon>Agaricales</taxon>
        <taxon>Marasmiineae</taxon>
        <taxon>Physalacriaceae</taxon>
        <taxon>Armillaria</taxon>
    </lineage>
</organism>
<keyword evidence="7 9" id="KW-0503">Monooxygenase</keyword>
<dbReference type="InterPro" id="IPR001128">
    <property type="entry name" value="Cyt_P450"/>
</dbReference>
<evidence type="ECO:0000256" key="3">
    <source>
        <dbReference type="ARBA" id="ARBA00022617"/>
    </source>
</evidence>
<protein>
    <submittedName>
        <fullName evidence="11">Cytochrome P450</fullName>
    </submittedName>
</protein>
<dbReference type="GO" id="GO:0016705">
    <property type="term" value="F:oxidoreductase activity, acting on paired donors, with incorporation or reduction of molecular oxygen"/>
    <property type="evidence" value="ECO:0007669"/>
    <property type="project" value="InterPro"/>
</dbReference>
<dbReference type="Proteomes" id="UP001175227">
    <property type="component" value="Unassembled WGS sequence"/>
</dbReference>
<feature type="transmembrane region" description="Helical" evidence="10">
    <location>
        <begin position="12"/>
        <end position="30"/>
    </location>
</feature>
<sequence length="609" mass="68820">MSVIHLPPGILFCLRSSPLVIFPFSVFWVLQRILGQTVKSAFPPWLVAVAPLAVPLSIALGYTHFTRRAVRRHAAERGAMMVPCVQENRISVSRRLVHGFEEGCPVDTFHAWNEKYGYIYSYTSLLDASIVTTEPEHLKAILSTQHADFPKGLEFYSITQSFLGNGIFNTDGDIWRSHRALARPLFKKERISDLEIFERYTNNVLTQIQQRQREGYPVDIQDAASRFTIDAATEHLFGKCVGSTFTRFPYPPKSGHENSLPVDTHPSDSFLDASAGAQKQLLLRMLMGYYWPLGEFWADKLKLLRRQVDDFFEPVLVDALKIKGKETAAPHTEKDGKDFVSLLDRLVQITDDKTCIKDGLVDILIAGRDTTAALLTFSVYMMCEHPDMAARLRSEILQRVGNSRKPTNEDIREMKYLRAFINETLRLYPPVIGNSRTTDGATTLPNKGGAPYYIPGGTKVIFFPFLTHRRTDLWGPDALEFDPDRFLDERMGKYLTPNPSIFLPFSVGPRICIGQQFAYNEASYFLIRLLQKYSYFSLAQDTKLSKYKCPKSGASTSPMPMDGEKINFAPYSAILNAKVGLTQSHFTLLIVVPHSQGGLWVKMKTESAK</sequence>
<dbReference type="AlphaFoldDB" id="A0AA39U7H8"/>
<dbReference type="SUPFAM" id="SSF48264">
    <property type="entry name" value="Cytochrome P450"/>
    <property type="match status" value="1"/>
</dbReference>
<dbReference type="InterPro" id="IPR047146">
    <property type="entry name" value="Cyt_P450_E_CYP52_fungi"/>
</dbReference>
<keyword evidence="10" id="KW-0812">Transmembrane</keyword>
<dbReference type="PANTHER" id="PTHR24287">
    <property type="entry name" value="P450, PUTATIVE (EUROFUNG)-RELATED"/>
    <property type="match status" value="1"/>
</dbReference>
<comment type="similarity">
    <text evidence="2 9">Belongs to the cytochrome P450 family.</text>
</comment>